<accession>A0ACC2MIV9</accession>
<protein>
    <submittedName>
        <fullName evidence="1">Uncharacterized protein</fullName>
    </submittedName>
</protein>
<comment type="caution">
    <text evidence="1">The sequence shown here is derived from an EMBL/GenBank/DDBJ whole genome shotgun (WGS) entry which is preliminary data.</text>
</comment>
<dbReference type="EMBL" id="CM056810">
    <property type="protein sequence ID" value="KAJ8645578.1"/>
    <property type="molecule type" value="Genomic_DNA"/>
</dbReference>
<organism evidence="1 2">
    <name type="scientific">Persea americana</name>
    <name type="common">Avocado</name>
    <dbReference type="NCBI Taxonomy" id="3435"/>
    <lineage>
        <taxon>Eukaryota</taxon>
        <taxon>Viridiplantae</taxon>
        <taxon>Streptophyta</taxon>
        <taxon>Embryophyta</taxon>
        <taxon>Tracheophyta</taxon>
        <taxon>Spermatophyta</taxon>
        <taxon>Magnoliopsida</taxon>
        <taxon>Magnoliidae</taxon>
        <taxon>Laurales</taxon>
        <taxon>Lauraceae</taxon>
        <taxon>Persea</taxon>
    </lineage>
</organism>
<dbReference type="Proteomes" id="UP001234297">
    <property type="component" value="Chromosome 2"/>
</dbReference>
<keyword evidence="2" id="KW-1185">Reference proteome</keyword>
<sequence>MSQTNFQPLIPSGPPQDDQNQFSQAAVIGGFMAPVASDQGQFLTAAPVTGLGVGATVDVEDFDGSNRSVNLQGAGVGPLVITYNEDVFQFPSIEPEKVQAVLLLLGGRVMPSTVPSVVGSRHLKSMEKDAQRLSNASVRQASLNRFREKRKERCFDKKIRYDVRQEVALRMQRKNGQFAPKETTEEVVSASSGFNSSESLQENTRQITECQHCGTSLAFTPMTRRGPSGPVTLCNACGLTWANKGTMRDLSKASTMETQNPSADTKAQDLENFWAEFSEALANDNRHSSVNATPIEQRSSAINSNSGKSDQASKYAFLYATPSNQL</sequence>
<gene>
    <name evidence="1" type="ORF">MRB53_007326</name>
</gene>
<proteinExistence type="predicted"/>
<evidence type="ECO:0000313" key="2">
    <source>
        <dbReference type="Proteomes" id="UP001234297"/>
    </source>
</evidence>
<reference evidence="1 2" key="1">
    <citation type="journal article" date="2022" name="Hortic Res">
        <title>A haplotype resolved chromosomal level avocado genome allows analysis of novel avocado genes.</title>
        <authorList>
            <person name="Nath O."/>
            <person name="Fletcher S.J."/>
            <person name="Hayward A."/>
            <person name="Shaw L.M."/>
            <person name="Masouleh A.K."/>
            <person name="Furtado A."/>
            <person name="Henry R.J."/>
            <person name="Mitter N."/>
        </authorList>
    </citation>
    <scope>NUCLEOTIDE SEQUENCE [LARGE SCALE GENOMIC DNA]</scope>
    <source>
        <strain evidence="2">cv. Hass</strain>
    </source>
</reference>
<name>A0ACC2MIV9_PERAE</name>
<evidence type="ECO:0000313" key="1">
    <source>
        <dbReference type="EMBL" id="KAJ8645578.1"/>
    </source>
</evidence>